<keyword evidence="4" id="KW-0233">DNA recombination</keyword>
<dbReference type="CDD" id="cd00801">
    <property type="entry name" value="INT_P4_C"/>
    <property type="match status" value="1"/>
</dbReference>
<dbReference type="SUPFAM" id="SSF56349">
    <property type="entry name" value="DNA breaking-rejoining enzymes"/>
    <property type="match status" value="1"/>
</dbReference>
<dbReference type="EMBL" id="WIWI01000001">
    <property type="protein sequence ID" value="MQT87561.1"/>
    <property type="molecule type" value="Genomic_DNA"/>
</dbReference>
<keyword evidence="3" id="KW-0238">DNA-binding</keyword>
<reference evidence="6 7" key="1">
    <citation type="submission" date="2019-10" db="EMBL/GenBank/DDBJ databases">
        <title>Evaluation of single-gene subtyping targets for Pseudomonas.</title>
        <authorList>
            <person name="Reichler S.J."/>
            <person name="Orsi R.H."/>
            <person name="Wiedmann M."/>
            <person name="Martin N.H."/>
            <person name="Murphy S.I."/>
        </authorList>
    </citation>
    <scope>NUCLEOTIDE SEQUENCE [LARGE SCALE GENOMIC DNA]</scope>
    <source>
        <strain evidence="6 7">FSL R10-3254</strain>
    </source>
</reference>
<evidence type="ECO:0000256" key="2">
    <source>
        <dbReference type="ARBA" id="ARBA00022908"/>
    </source>
</evidence>
<dbReference type="AlphaFoldDB" id="A0A7X2C1I5"/>
<comment type="similarity">
    <text evidence="1">Belongs to the 'phage' integrase family.</text>
</comment>
<evidence type="ECO:0000256" key="1">
    <source>
        <dbReference type="ARBA" id="ARBA00008857"/>
    </source>
</evidence>
<dbReference type="InterPro" id="IPR038488">
    <property type="entry name" value="Integrase_DNA-bd_sf"/>
</dbReference>
<dbReference type="GO" id="GO:0006310">
    <property type="term" value="P:DNA recombination"/>
    <property type="evidence" value="ECO:0007669"/>
    <property type="project" value="UniProtKB-KW"/>
</dbReference>
<accession>A0A7X2C1I5</accession>
<dbReference type="Gene3D" id="3.30.160.390">
    <property type="entry name" value="Integrase, DNA-binding domain"/>
    <property type="match status" value="1"/>
</dbReference>
<dbReference type="Pfam" id="PF00589">
    <property type="entry name" value="Phage_integrase"/>
    <property type="match status" value="1"/>
</dbReference>
<dbReference type="InterPro" id="IPR050808">
    <property type="entry name" value="Phage_Integrase"/>
</dbReference>
<organism evidence="6 7">
    <name type="scientific">Pseudomonas helleri</name>
    <dbReference type="NCBI Taxonomy" id="1608996"/>
    <lineage>
        <taxon>Bacteria</taxon>
        <taxon>Pseudomonadati</taxon>
        <taxon>Pseudomonadota</taxon>
        <taxon>Gammaproteobacteria</taxon>
        <taxon>Pseudomonadales</taxon>
        <taxon>Pseudomonadaceae</taxon>
        <taxon>Pseudomonas</taxon>
    </lineage>
</organism>
<dbReference type="InterPro" id="IPR013762">
    <property type="entry name" value="Integrase-like_cat_sf"/>
</dbReference>
<name>A0A7X2C1I5_9PSED</name>
<dbReference type="PROSITE" id="PS51898">
    <property type="entry name" value="TYR_RECOMBINASE"/>
    <property type="match status" value="1"/>
</dbReference>
<proteinExistence type="inferred from homology"/>
<dbReference type="Gene3D" id="1.10.443.10">
    <property type="entry name" value="Intergrase catalytic core"/>
    <property type="match status" value="1"/>
</dbReference>
<dbReference type="InterPro" id="IPR002104">
    <property type="entry name" value="Integrase_catalytic"/>
</dbReference>
<dbReference type="Gene3D" id="1.10.150.130">
    <property type="match status" value="1"/>
</dbReference>
<dbReference type="InterPro" id="IPR010998">
    <property type="entry name" value="Integrase_recombinase_N"/>
</dbReference>
<comment type="caution">
    <text evidence="6">The sequence shown here is derived from an EMBL/GenBank/DDBJ whole genome shotgun (WGS) entry which is preliminary data.</text>
</comment>
<feature type="domain" description="Tyr recombinase" evidence="5">
    <location>
        <begin position="251"/>
        <end position="445"/>
    </location>
</feature>
<dbReference type="InterPro" id="IPR011010">
    <property type="entry name" value="DNA_brk_join_enz"/>
</dbReference>
<dbReference type="RefSeq" id="WP_153325980.1">
    <property type="nucleotide sequence ID" value="NZ_WIWI01000001.1"/>
</dbReference>
<evidence type="ECO:0000313" key="6">
    <source>
        <dbReference type="EMBL" id="MQT87561.1"/>
    </source>
</evidence>
<dbReference type="GO" id="GO:0003677">
    <property type="term" value="F:DNA binding"/>
    <property type="evidence" value="ECO:0007669"/>
    <property type="project" value="UniProtKB-KW"/>
</dbReference>
<dbReference type="Proteomes" id="UP000489190">
    <property type="component" value="Unassembled WGS sequence"/>
</dbReference>
<dbReference type="PANTHER" id="PTHR30629">
    <property type="entry name" value="PROPHAGE INTEGRASE"/>
    <property type="match status" value="1"/>
</dbReference>
<dbReference type="PANTHER" id="PTHR30629:SF2">
    <property type="entry name" value="PROPHAGE INTEGRASE INTS-RELATED"/>
    <property type="match status" value="1"/>
</dbReference>
<evidence type="ECO:0000256" key="3">
    <source>
        <dbReference type="ARBA" id="ARBA00023125"/>
    </source>
</evidence>
<protein>
    <submittedName>
        <fullName evidence="6">Tyrosine-type recombinase/integrase</fullName>
    </submittedName>
</protein>
<evidence type="ECO:0000313" key="7">
    <source>
        <dbReference type="Proteomes" id="UP000489190"/>
    </source>
</evidence>
<dbReference type="GO" id="GO:0015074">
    <property type="term" value="P:DNA integration"/>
    <property type="evidence" value="ECO:0007669"/>
    <property type="project" value="UniProtKB-KW"/>
</dbReference>
<evidence type="ECO:0000256" key="4">
    <source>
        <dbReference type="ARBA" id="ARBA00023172"/>
    </source>
</evidence>
<sequence length="472" mass="52277">MSETDEIGRKPGKNIGKIVTDATLRALKPGGTATDSLPGRGNGAIYFDCKPSGVVAAFYRYAIDGKRRKVHLGNYKARPRDTGRTLAELRGEAQRLALISAKYGDVAEYLAGQEAAATVDRIERQRIAEFNAARGSFDDLFLDYIESRRGKATPGVVKELERLHKTNMQTPHPAIVNMKARDIRADHILTILNPIWERGSKVQADRMRSFLVAAFNYGLTVESVVGRANSKVYGLEMNPAATIKVEKVSVPVERALSDVELRQFWETIESTEGVGPTMALLFKLVISTGGQRIKNIIETTWDDYDLDARTVRLIHRKGRGGQTMGRPHLVPLTDRSVAIVTQAKVINGNHPWPWTTHGKQPFVISSPTHAVVDWLDSKHATIEGQKVTSFSPRDLRRTCAQLMQKHGIDDRLSDLLQAHGQTGVVAAHYRNNPEAALPEKRRAIDLFDHALAKVLGEVKEQADNVVPLTPPK</sequence>
<gene>
    <name evidence="6" type="ORF">GHO39_00040</name>
</gene>
<keyword evidence="2" id="KW-0229">DNA integration</keyword>
<evidence type="ECO:0000259" key="5">
    <source>
        <dbReference type="PROSITE" id="PS51898"/>
    </source>
</evidence>